<evidence type="ECO:0000313" key="6">
    <source>
        <dbReference type="Proteomes" id="UP000664277"/>
    </source>
</evidence>
<evidence type="ECO:0000256" key="1">
    <source>
        <dbReference type="ARBA" id="ARBA00022448"/>
    </source>
</evidence>
<dbReference type="PANTHER" id="PTHR42781:SF4">
    <property type="entry name" value="SPERMIDINE_PUTRESCINE IMPORT ATP-BINDING PROTEIN POTA"/>
    <property type="match status" value="1"/>
</dbReference>
<gene>
    <name evidence="5" type="ORF">J0M35_01430</name>
</gene>
<dbReference type="Gene3D" id="3.40.50.300">
    <property type="entry name" value="P-loop containing nucleotide triphosphate hydrolases"/>
    <property type="match status" value="1"/>
</dbReference>
<dbReference type="GO" id="GO:0016887">
    <property type="term" value="F:ATP hydrolysis activity"/>
    <property type="evidence" value="ECO:0007669"/>
    <property type="project" value="InterPro"/>
</dbReference>
<dbReference type="InterPro" id="IPR017871">
    <property type="entry name" value="ABC_transporter-like_CS"/>
</dbReference>
<dbReference type="GO" id="GO:0005524">
    <property type="term" value="F:ATP binding"/>
    <property type="evidence" value="ECO:0007669"/>
    <property type="project" value="UniProtKB-KW"/>
</dbReference>
<keyword evidence="3 5" id="KW-0067">ATP-binding</keyword>
<comment type="caution">
    <text evidence="5">The sequence shown here is derived from an EMBL/GenBank/DDBJ whole genome shotgun (WGS) entry which is preliminary data.</text>
</comment>
<dbReference type="InterPro" id="IPR003593">
    <property type="entry name" value="AAA+_ATPase"/>
</dbReference>
<dbReference type="PROSITE" id="PS50893">
    <property type="entry name" value="ABC_TRANSPORTER_2"/>
    <property type="match status" value="1"/>
</dbReference>
<dbReference type="SUPFAM" id="SSF50331">
    <property type="entry name" value="MOP-like"/>
    <property type="match status" value="1"/>
</dbReference>
<dbReference type="SUPFAM" id="SSF52540">
    <property type="entry name" value="P-loop containing nucleoside triphosphate hydrolases"/>
    <property type="match status" value="1"/>
</dbReference>
<dbReference type="Pfam" id="PF00005">
    <property type="entry name" value="ABC_tran"/>
    <property type="match status" value="1"/>
</dbReference>
<sequence length="371" mass="40245">MTLLAAQQVVKRYEGASVNALNGVSLQVESGEFYSFLGPSGCGKTTLLRIIAGFEDANAGSVLIDGKVMNALPAHKRPVNMVFQSYALFPHLSVFENIAFGLKYGAGRNIANLDIVSEVEKALDIVRLKQFKDRKPDKLSGGQQQRVALARALAVRPLVLLLDEPLSALDVQIREEMQVELSRLQKELNMTFVMVTHDQSEALALSSRIAVFNHGNIEQIGSPTQVYENPETLFVASFIGDSNVLAATLVESDQESQSGSAADLGRQAYMLGDGQKIYVRSEASDALPRQARLVFKPEALHIAASATGDCENQIRASVKHLSYQGSFTDLVLSSQGFEFKATLPSSEVKAAKVGETLLFAIKGEVRVLADE</sequence>
<feature type="domain" description="ABC transporter" evidence="4">
    <location>
        <begin position="4"/>
        <end position="239"/>
    </location>
</feature>
<keyword evidence="1" id="KW-0813">Transport</keyword>
<evidence type="ECO:0000256" key="2">
    <source>
        <dbReference type="ARBA" id="ARBA00022741"/>
    </source>
</evidence>
<organism evidence="5 6">
    <name type="scientific">Candidatus Obscuribacter phosphatis</name>
    <dbReference type="NCBI Taxonomy" id="1906157"/>
    <lineage>
        <taxon>Bacteria</taxon>
        <taxon>Bacillati</taxon>
        <taxon>Candidatus Melainabacteria</taxon>
        <taxon>Candidatus Obscuribacterales</taxon>
        <taxon>Candidatus Obscuribacteraceae</taxon>
        <taxon>Candidatus Obscuribacter</taxon>
    </lineage>
</organism>
<dbReference type="GO" id="GO:0140359">
    <property type="term" value="F:ABC-type transporter activity"/>
    <property type="evidence" value="ECO:0007669"/>
    <property type="project" value="UniProtKB-ARBA"/>
</dbReference>
<dbReference type="Gene3D" id="2.40.50.100">
    <property type="match status" value="1"/>
</dbReference>
<evidence type="ECO:0000256" key="3">
    <source>
        <dbReference type="ARBA" id="ARBA00022840"/>
    </source>
</evidence>
<dbReference type="InterPro" id="IPR003439">
    <property type="entry name" value="ABC_transporter-like_ATP-bd"/>
</dbReference>
<name>A0A8J7PFG7_9BACT</name>
<dbReference type="PROSITE" id="PS00211">
    <property type="entry name" value="ABC_TRANSPORTER_1"/>
    <property type="match status" value="1"/>
</dbReference>
<protein>
    <submittedName>
        <fullName evidence="5">ABC transporter ATP-binding protein</fullName>
    </submittedName>
</protein>
<keyword evidence="2" id="KW-0547">Nucleotide-binding</keyword>
<dbReference type="InterPro" id="IPR008995">
    <property type="entry name" value="Mo/tungstate-bd_C_term_dom"/>
</dbReference>
<dbReference type="FunFam" id="3.40.50.300:FF:000042">
    <property type="entry name" value="Maltose/maltodextrin ABC transporter, ATP-binding protein"/>
    <property type="match status" value="1"/>
</dbReference>
<accession>A0A8J7PFG7</accession>
<dbReference type="AlphaFoldDB" id="A0A8J7PFG7"/>
<evidence type="ECO:0000259" key="4">
    <source>
        <dbReference type="PROSITE" id="PS50893"/>
    </source>
</evidence>
<dbReference type="SMART" id="SM00382">
    <property type="entry name" value="AAA"/>
    <property type="match status" value="1"/>
</dbReference>
<dbReference type="InterPro" id="IPR050093">
    <property type="entry name" value="ABC_SmlMolc_Importer"/>
</dbReference>
<dbReference type="EMBL" id="JAFLCK010000001">
    <property type="protein sequence ID" value="MBN8658995.1"/>
    <property type="molecule type" value="Genomic_DNA"/>
</dbReference>
<reference evidence="5" key="1">
    <citation type="submission" date="2021-02" db="EMBL/GenBank/DDBJ databases">
        <title>Genome-Resolved Metagenomics of a Microbial Community Performing Photosynthetic Biological Nutrient Removal.</title>
        <authorList>
            <person name="Mcdaniel E.A."/>
        </authorList>
    </citation>
    <scope>NUCLEOTIDE SEQUENCE</scope>
    <source>
        <strain evidence="5">UWPOB_OBS1</strain>
    </source>
</reference>
<dbReference type="Proteomes" id="UP000664277">
    <property type="component" value="Unassembled WGS sequence"/>
</dbReference>
<dbReference type="GO" id="GO:0043190">
    <property type="term" value="C:ATP-binding cassette (ABC) transporter complex"/>
    <property type="evidence" value="ECO:0007669"/>
    <property type="project" value="UniProtKB-ARBA"/>
</dbReference>
<evidence type="ECO:0000313" key="5">
    <source>
        <dbReference type="EMBL" id="MBN8658995.1"/>
    </source>
</evidence>
<proteinExistence type="predicted"/>
<dbReference type="PANTHER" id="PTHR42781">
    <property type="entry name" value="SPERMIDINE/PUTRESCINE IMPORT ATP-BINDING PROTEIN POTA"/>
    <property type="match status" value="1"/>
</dbReference>
<dbReference type="InterPro" id="IPR027417">
    <property type="entry name" value="P-loop_NTPase"/>
</dbReference>